<organism evidence="2 3">
    <name type="scientific">Sphaerobolus stellatus (strain SS14)</name>
    <dbReference type="NCBI Taxonomy" id="990650"/>
    <lineage>
        <taxon>Eukaryota</taxon>
        <taxon>Fungi</taxon>
        <taxon>Dikarya</taxon>
        <taxon>Basidiomycota</taxon>
        <taxon>Agaricomycotina</taxon>
        <taxon>Agaricomycetes</taxon>
        <taxon>Phallomycetidae</taxon>
        <taxon>Geastrales</taxon>
        <taxon>Sphaerobolaceae</taxon>
        <taxon>Sphaerobolus</taxon>
    </lineage>
</organism>
<evidence type="ECO:0000313" key="2">
    <source>
        <dbReference type="EMBL" id="KIJ44534.1"/>
    </source>
</evidence>
<name>A0A0C9VC44_SPHS4</name>
<sequence>MNGEITTENDGPSCSMSMDSIGHNESVDSIRTVAHILSNLLPLEPNGPSKEEFASRSDETMQGSDELEDLSNVSWTGFKEANYLVAHLAQELVRSHKKLYKYIAAICNNMKIFTNKTYILEDELFCKLLNMVLHMQKSPKWGVQMNDVVIMVKQAIEALLESCEHKHFDLMVAFRV</sequence>
<keyword evidence="3" id="KW-1185">Reference proteome</keyword>
<proteinExistence type="predicted"/>
<gene>
    <name evidence="2" type="ORF">M422DRAFT_47284</name>
</gene>
<evidence type="ECO:0000256" key="1">
    <source>
        <dbReference type="SAM" id="MobiDB-lite"/>
    </source>
</evidence>
<dbReference type="AlphaFoldDB" id="A0A0C9VC44"/>
<evidence type="ECO:0000313" key="3">
    <source>
        <dbReference type="Proteomes" id="UP000054279"/>
    </source>
</evidence>
<dbReference type="EMBL" id="KN837117">
    <property type="protein sequence ID" value="KIJ44534.1"/>
    <property type="molecule type" value="Genomic_DNA"/>
</dbReference>
<protein>
    <submittedName>
        <fullName evidence="2">Uncharacterized protein</fullName>
    </submittedName>
</protein>
<reference evidence="2 3" key="1">
    <citation type="submission" date="2014-06" db="EMBL/GenBank/DDBJ databases">
        <title>Evolutionary Origins and Diversification of the Mycorrhizal Mutualists.</title>
        <authorList>
            <consortium name="DOE Joint Genome Institute"/>
            <consortium name="Mycorrhizal Genomics Consortium"/>
            <person name="Kohler A."/>
            <person name="Kuo A."/>
            <person name="Nagy L.G."/>
            <person name="Floudas D."/>
            <person name="Copeland A."/>
            <person name="Barry K.W."/>
            <person name="Cichocki N."/>
            <person name="Veneault-Fourrey C."/>
            <person name="LaButti K."/>
            <person name="Lindquist E.A."/>
            <person name="Lipzen A."/>
            <person name="Lundell T."/>
            <person name="Morin E."/>
            <person name="Murat C."/>
            <person name="Riley R."/>
            <person name="Ohm R."/>
            <person name="Sun H."/>
            <person name="Tunlid A."/>
            <person name="Henrissat B."/>
            <person name="Grigoriev I.V."/>
            <person name="Hibbett D.S."/>
            <person name="Martin F."/>
        </authorList>
    </citation>
    <scope>NUCLEOTIDE SEQUENCE [LARGE SCALE GENOMIC DNA]</scope>
    <source>
        <strain evidence="2 3">SS14</strain>
    </source>
</reference>
<dbReference type="HOGENOM" id="CLU_133985_0_0_1"/>
<feature type="region of interest" description="Disordered" evidence="1">
    <location>
        <begin position="43"/>
        <end position="66"/>
    </location>
</feature>
<feature type="compositionally biased region" description="Basic and acidic residues" evidence="1">
    <location>
        <begin position="49"/>
        <end position="59"/>
    </location>
</feature>
<dbReference type="Proteomes" id="UP000054279">
    <property type="component" value="Unassembled WGS sequence"/>
</dbReference>
<accession>A0A0C9VC44</accession>